<feature type="region of interest" description="Disordered" evidence="1">
    <location>
        <begin position="54"/>
        <end position="80"/>
    </location>
</feature>
<dbReference type="EMBL" id="JATAAI010000001">
    <property type="protein sequence ID" value="KAK1748836.1"/>
    <property type="molecule type" value="Genomic_DNA"/>
</dbReference>
<sequence>MTGLKDFSVDAQRRMFMEQQEKERAAAEAKKQSRKIKAATAAGGASGIMMSGMMSNLENSKSPRLVGDDDDDSIGDDYSVGSEESFYVGIERADYAQPDNFEIYGEEKEDPDEKEDRLGISRVSVKVINLEGEDNNASSINWDTHIPIHSDKSSSLYEFMNGSTSTKSATGMSKKDVVVAKPLNVSSLDWKQENKLQANDDGVEQVYEQEAAEGKFFINKLVGTAQESRGQGLTVDVSYPMSPEAATIASSGNVPILSPLSLFSPIATGTVTNQEDNAVRQMRERELKKDALADANKEVLAKVKELIAAHKDGSDNLNTYQKSQNTNWFTLPSFGVWSVQKIASVA</sequence>
<reference evidence="2" key="1">
    <citation type="submission" date="2023-06" db="EMBL/GenBank/DDBJ databases">
        <title>Survivors Of The Sea: Transcriptome response of Skeletonema marinoi to long-term dormancy.</title>
        <authorList>
            <person name="Pinder M.I.M."/>
            <person name="Kourtchenko O."/>
            <person name="Robertson E.K."/>
            <person name="Larsson T."/>
            <person name="Maumus F."/>
            <person name="Osuna-Cruz C.M."/>
            <person name="Vancaester E."/>
            <person name="Stenow R."/>
            <person name="Vandepoele K."/>
            <person name="Ploug H."/>
            <person name="Bruchert V."/>
            <person name="Godhe A."/>
            <person name="Topel M."/>
        </authorList>
    </citation>
    <scope>NUCLEOTIDE SEQUENCE</scope>
    <source>
        <strain evidence="2">R05AC</strain>
    </source>
</reference>
<evidence type="ECO:0000256" key="1">
    <source>
        <dbReference type="SAM" id="MobiDB-lite"/>
    </source>
</evidence>
<accession>A0AAD8YLL3</accession>
<organism evidence="2 3">
    <name type="scientific">Skeletonema marinoi</name>
    <dbReference type="NCBI Taxonomy" id="267567"/>
    <lineage>
        <taxon>Eukaryota</taxon>
        <taxon>Sar</taxon>
        <taxon>Stramenopiles</taxon>
        <taxon>Ochrophyta</taxon>
        <taxon>Bacillariophyta</taxon>
        <taxon>Coscinodiscophyceae</taxon>
        <taxon>Thalassiosirophycidae</taxon>
        <taxon>Thalassiosirales</taxon>
        <taxon>Skeletonemataceae</taxon>
        <taxon>Skeletonema</taxon>
        <taxon>Skeletonema marinoi-dohrnii complex</taxon>
    </lineage>
</organism>
<keyword evidence="3" id="KW-1185">Reference proteome</keyword>
<proteinExistence type="predicted"/>
<dbReference type="Proteomes" id="UP001224775">
    <property type="component" value="Unassembled WGS sequence"/>
</dbReference>
<name>A0AAD8YLL3_9STRA</name>
<gene>
    <name evidence="2" type="ORF">QTG54_000775</name>
</gene>
<comment type="caution">
    <text evidence="2">The sequence shown here is derived from an EMBL/GenBank/DDBJ whole genome shotgun (WGS) entry which is preliminary data.</text>
</comment>
<evidence type="ECO:0000313" key="3">
    <source>
        <dbReference type="Proteomes" id="UP001224775"/>
    </source>
</evidence>
<evidence type="ECO:0000313" key="2">
    <source>
        <dbReference type="EMBL" id="KAK1748836.1"/>
    </source>
</evidence>
<protein>
    <submittedName>
        <fullName evidence="2">Uncharacterized protein</fullName>
    </submittedName>
</protein>
<dbReference type="AlphaFoldDB" id="A0AAD8YLL3"/>